<dbReference type="Proteomes" id="UP000289734">
    <property type="component" value="Unassembled WGS sequence"/>
</dbReference>
<evidence type="ECO:0000313" key="2">
    <source>
        <dbReference type="Proteomes" id="UP000289734"/>
    </source>
</evidence>
<dbReference type="RefSeq" id="WP_129463248.1">
    <property type="nucleotide sequence ID" value="NZ_JACSXZ010000001.1"/>
</dbReference>
<keyword evidence="2" id="KW-1185">Reference proteome</keyword>
<sequence length="156" mass="18793">MKKTFLFIVLILSSCHADFEANYEASIREYKKITTHSNYSLEYSLKMINSSKNLKKKVNFYDLSLRNHYYTIEINVKKLNTDYHHHISILTHKSKFKNDIVLPRDLTMDSPKNIHYILFENEEFEQITIFFENKNMDFYFQNGLLIEFKHSDTNFI</sequence>
<dbReference type="PROSITE" id="PS51257">
    <property type="entry name" value="PROKAR_LIPOPROTEIN"/>
    <property type="match status" value="1"/>
</dbReference>
<organism evidence="1 2">
    <name type="scientific">Flavobacterium piscinae</name>
    <dbReference type="NCBI Taxonomy" id="2506424"/>
    <lineage>
        <taxon>Bacteria</taxon>
        <taxon>Pseudomonadati</taxon>
        <taxon>Bacteroidota</taxon>
        <taxon>Flavobacteriia</taxon>
        <taxon>Flavobacteriales</taxon>
        <taxon>Flavobacteriaceae</taxon>
        <taxon>Flavobacterium</taxon>
    </lineage>
</organism>
<accession>A0A4Q1KWY3</accession>
<dbReference type="EMBL" id="SBKQ01000002">
    <property type="protein sequence ID" value="RXR34841.1"/>
    <property type="molecule type" value="Genomic_DNA"/>
</dbReference>
<name>A0A4Q1KWY3_9FLAO</name>
<proteinExistence type="predicted"/>
<evidence type="ECO:0000313" key="1">
    <source>
        <dbReference type="EMBL" id="RXR34841.1"/>
    </source>
</evidence>
<protein>
    <submittedName>
        <fullName evidence="1">Uncharacterized protein</fullName>
    </submittedName>
</protein>
<reference evidence="2" key="1">
    <citation type="submission" date="2019-01" db="EMBL/GenBank/DDBJ databases">
        <title>Cytophagaceae bacterium strain CAR-16.</title>
        <authorList>
            <person name="Chen W.-M."/>
        </authorList>
    </citation>
    <scope>NUCLEOTIDE SEQUENCE [LARGE SCALE GENOMIC DNA]</scope>
    <source>
        <strain evidence="2">ICH-30</strain>
    </source>
</reference>
<comment type="caution">
    <text evidence="1">The sequence shown here is derived from an EMBL/GenBank/DDBJ whole genome shotgun (WGS) entry which is preliminary data.</text>
</comment>
<gene>
    <name evidence="1" type="ORF">EQG68_02730</name>
</gene>
<dbReference type="AlphaFoldDB" id="A0A4Q1KWY3"/>